<organism evidence="1 2">
    <name type="scientific">Castanea mollissima</name>
    <name type="common">Chinese chestnut</name>
    <dbReference type="NCBI Taxonomy" id="60419"/>
    <lineage>
        <taxon>Eukaryota</taxon>
        <taxon>Viridiplantae</taxon>
        <taxon>Streptophyta</taxon>
        <taxon>Embryophyta</taxon>
        <taxon>Tracheophyta</taxon>
        <taxon>Spermatophyta</taxon>
        <taxon>Magnoliopsida</taxon>
        <taxon>eudicotyledons</taxon>
        <taxon>Gunneridae</taxon>
        <taxon>Pentapetalae</taxon>
        <taxon>rosids</taxon>
        <taxon>fabids</taxon>
        <taxon>Fagales</taxon>
        <taxon>Fagaceae</taxon>
        <taxon>Castanea</taxon>
    </lineage>
</organism>
<evidence type="ECO:0000313" key="1">
    <source>
        <dbReference type="EMBL" id="KAF3942741.1"/>
    </source>
</evidence>
<accession>A0A8J4Q5U1</accession>
<sequence length="93" mass="9642">MMVGMVLVVKGGYGGASTEAPGVTTEELRELFGGIGQPPSPPPSPATVVTQSLSTVTSLPPSQSFSSLSHDHLHPDLPSSLFPLVFPSLEWLG</sequence>
<comment type="caution">
    <text evidence="1">The sequence shown here is derived from an EMBL/GenBank/DDBJ whole genome shotgun (WGS) entry which is preliminary data.</text>
</comment>
<name>A0A8J4Q5U1_9ROSI</name>
<keyword evidence="2" id="KW-1185">Reference proteome</keyword>
<dbReference type="AlphaFoldDB" id="A0A8J4Q5U1"/>
<gene>
    <name evidence="1" type="ORF">CMV_030631</name>
</gene>
<reference evidence="1" key="1">
    <citation type="submission" date="2020-03" db="EMBL/GenBank/DDBJ databases">
        <title>Castanea mollissima Vanexum genome sequencing.</title>
        <authorList>
            <person name="Staton M."/>
        </authorList>
    </citation>
    <scope>NUCLEOTIDE SEQUENCE</scope>
    <source>
        <tissue evidence="1">Leaf</tissue>
    </source>
</reference>
<protein>
    <submittedName>
        <fullName evidence="1">Uncharacterized protein</fullName>
    </submittedName>
</protein>
<evidence type="ECO:0000313" key="2">
    <source>
        <dbReference type="Proteomes" id="UP000737018"/>
    </source>
</evidence>
<proteinExistence type="predicted"/>
<dbReference type="EMBL" id="JRKL02013416">
    <property type="protein sequence ID" value="KAF3942741.1"/>
    <property type="molecule type" value="Genomic_DNA"/>
</dbReference>
<dbReference type="Proteomes" id="UP000737018">
    <property type="component" value="Unassembled WGS sequence"/>
</dbReference>